<keyword evidence="13" id="KW-1185">Reference proteome</keyword>
<dbReference type="InterPro" id="IPR050968">
    <property type="entry name" value="Cytochrome_c_oxidase_bac_sub4"/>
</dbReference>
<dbReference type="NCBIfam" id="TIGR02847">
    <property type="entry name" value="CyoD"/>
    <property type="match status" value="1"/>
</dbReference>
<evidence type="ECO:0000256" key="8">
    <source>
        <dbReference type="ARBA" id="ARBA00023002"/>
    </source>
</evidence>
<keyword evidence="4" id="KW-1003">Cell membrane</keyword>
<keyword evidence="8" id="KW-0560">Oxidoreductase</keyword>
<evidence type="ECO:0000256" key="3">
    <source>
        <dbReference type="ARBA" id="ARBA00022448"/>
    </source>
</evidence>
<evidence type="ECO:0000313" key="12">
    <source>
        <dbReference type="EMBL" id="MEQ4482121.1"/>
    </source>
</evidence>
<keyword evidence="3" id="KW-0813">Transport</keyword>
<feature type="region of interest" description="Disordered" evidence="10">
    <location>
        <begin position="1"/>
        <end position="27"/>
    </location>
</feature>
<feature type="transmembrane region" description="Helical" evidence="11">
    <location>
        <begin position="95"/>
        <end position="116"/>
    </location>
</feature>
<evidence type="ECO:0000256" key="4">
    <source>
        <dbReference type="ARBA" id="ARBA00022475"/>
    </source>
</evidence>
<evidence type="ECO:0000256" key="11">
    <source>
        <dbReference type="SAM" id="Phobius"/>
    </source>
</evidence>
<sequence length="122" mass="13270">MAQRHSAAGAHDSHGTPGTHDSHDSHEAHGSLKSYVIGFLMSLVLTAIPLIVVLNHLLEGKAATLLLLGSAVLQFVVQLVYFMHLKEEGKPRYNLMVLILGLFIVLTIVAGSIWIMTYNKVA</sequence>
<evidence type="ECO:0000256" key="6">
    <source>
        <dbReference type="ARBA" id="ARBA00022982"/>
    </source>
</evidence>
<evidence type="ECO:0000256" key="9">
    <source>
        <dbReference type="ARBA" id="ARBA00023136"/>
    </source>
</evidence>
<dbReference type="Pfam" id="PF03626">
    <property type="entry name" value="COX4_pro"/>
    <property type="match status" value="1"/>
</dbReference>
<comment type="subcellular location">
    <subcellularLocation>
        <location evidence="1">Cell membrane</location>
        <topology evidence="1">Multi-pass membrane protein</topology>
    </subcellularLocation>
</comment>
<evidence type="ECO:0000256" key="5">
    <source>
        <dbReference type="ARBA" id="ARBA00022692"/>
    </source>
</evidence>
<gene>
    <name evidence="12" type="primary">cyoD</name>
    <name evidence="12" type="ORF">QJS35_06900</name>
</gene>
<reference evidence="12 13" key="1">
    <citation type="journal article" date="2023" name="Genome Announc.">
        <title>Pan-Genome Analyses of the Genus Cohnella and Proposal of the Novel Species Cohnella silvisoli sp. nov., Isolated from Forest Soil.</title>
        <authorList>
            <person name="Wang C."/>
            <person name="Mao L."/>
            <person name="Bao G."/>
            <person name="Zhu H."/>
        </authorList>
    </citation>
    <scope>NUCLEOTIDE SEQUENCE [LARGE SCALE GENOMIC DNA]</scope>
    <source>
        <strain evidence="12 13">NL03-T5-1</strain>
    </source>
</reference>
<feature type="transmembrane region" description="Helical" evidence="11">
    <location>
        <begin position="35"/>
        <end position="57"/>
    </location>
</feature>
<evidence type="ECO:0000313" key="13">
    <source>
        <dbReference type="Proteomes" id="UP001493487"/>
    </source>
</evidence>
<keyword evidence="6" id="KW-0249">Electron transport</keyword>
<keyword evidence="7 11" id="KW-1133">Transmembrane helix</keyword>
<accession>A0ABV1KPW4</accession>
<dbReference type="PANTHER" id="PTHR36835">
    <property type="entry name" value="CYTOCHROME BO(3) UBIQUINOL OXIDASE SUBUNIT 4"/>
    <property type="match status" value="1"/>
</dbReference>
<protein>
    <submittedName>
        <fullName evidence="12">Cytochrome o ubiquinol oxidase subunit IV</fullName>
    </submittedName>
</protein>
<keyword evidence="9 11" id="KW-0472">Membrane</keyword>
<dbReference type="InterPro" id="IPR014210">
    <property type="entry name" value="Cyt_o_ubiqinol_oxidase_su4"/>
</dbReference>
<dbReference type="PANTHER" id="PTHR36835:SF1">
    <property type="entry name" value="CYTOCHROME BO(3) UBIQUINOL OXIDASE SUBUNIT 4"/>
    <property type="match status" value="1"/>
</dbReference>
<dbReference type="InterPro" id="IPR005171">
    <property type="entry name" value="Cyt_c_oxidase_su4_prok"/>
</dbReference>
<evidence type="ECO:0000256" key="7">
    <source>
        <dbReference type="ARBA" id="ARBA00022989"/>
    </source>
</evidence>
<organism evidence="12 13">
    <name type="scientific">Cohnella silvisoli</name>
    <dbReference type="NCBI Taxonomy" id="2873699"/>
    <lineage>
        <taxon>Bacteria</taxon>
        <taxon>Bacillati</taxon>
        <taxon>Bacillota</taxon>
        <taxon>Bacilli</taxon>
        <taxon>Bacillales</taxon>
        <taxon>Paenibacillaceae</taxon>
        <taxon>Cohnella</taxon>
    </lineage>
</organism>
<proteinExistence type="inferred from homology"/>
<dbReference type="Proteomes" id="UP001493487">
    <property type="component" value="Unassembled WGS sequence"/>
</dbReference>
<comment type="similarity">
    <text evidence="2">Belongs to the cytochrome c oxidase bacterial subunit 4 family.</text>
</comment>
<evidence type="ECO:0000256" key="10">
    <source>
        <dbReference type="SAM" id="MobiDB-lite"/>
    </source>
</evidence>
<evidence type="ECO:0000256" key="2">
    <source>
        <dbReference type="ARBA" id="ARBA00008079"/>
    </source>
</evidence>
<evidence type="ECO:0000256" key="1">
    <source>
        <dbReference type="ARBA" id="ARBA00004651"/>
    </source>
</evidence>
<comment type="caution">
    <text evidence="12">The sequence shown here is derived from an EMBL/GenBank/DDBJ whole genome shotgun (WGS) entry which is preliminary data.</text>
</comment>
<keyword evidence="5 11" id="KW-0812">Transmembrane</keyword>
<dbReference type="EMBL" id="JASKHM010000003">
    <property type="protein sequence ID" value="MEQ4482121.1"/>
    <property type="molecule type" value="Genomic_DNA"/>
</dbReference>
<name>A0ABV1KPW4_9BACL</name>
<dbReference type="RefSeq" id="WP_232185211.1">
    <property type="nucleotide sequence ID" value="NZ_JAIOAP010000004.1"/>
</dbReference>
<feature type="transmembrane region" description="Helical" evidence="11">
    <location>
        <begin position="63"/>
        <end position="83"/>
    </location>
</feature>